<accession>A0A0D6DZX4</accession>
<dbReference type="HOGENOM" id="CLU_186806_0_0_9"/>
<protein>
    <submittedName>
        <fullName evidence="1">Phage protein</fullName>
    </submittedName>
</protein>
<reference evidence="2" key="1">
    <citation type="submission" date="2015-01" db="EMBL/GenBank/DDBJ databases">
        <authorList>
            <person name="Andreevskaya M."/>
        </authorList>
    </citation>
    <scope>NUCLEOTIDE SEQUENCE [LARGE SCALE GENOMIC DNA]</scope>
    <source>
        <strain evidence="2">MKFS47</strain>
    </source>
</reference>
<name>A0A0D6DZX4_9LACT</name>
<gene>
    <name evidence="1" type="ORF">LACPI_2136</name>
</gene>
<dbReference type="RefSeq" id="WP_047916322.1">
    <property type="nucleotide sequence ID" value="NZ_LN774769.1"/>
</dbReference>
<evidence type="ECO:0000313" key="2">
    <source>
        <dbReference type="Proteomes" id="UP000033166"/>
    </source>
</evidence>
<organism evidence="1 2">
    <name type="scientific">Pseudolactococcus piscium MKFS47</name>
    <dbReference type="NCBI Taxonomy" id="297352"/>
    <lineage>
        <taxon>Bacteria</taxon>
        <taxon>Bacillati</taxon>
        <taxon>Bacillota</taxon>
        <taxon>Bacilli</taxon>
        <taxon>Lactobacillales</taxon>
        <taxon>Streptococcaceae</taxon>
        <taxon>Pseudolactococcus</taxon>
    </lineage>
</organism>
<dbReference type="Proteomes" id="UP000033166">
    <property type="component" value="Chromosome I"/>
</dbReference>
<dbReference type="AlphaFoldDB" id="A0A0D6DZX4"/>
<proteinExistence type="predicted"/>
<dbReference type="EMBL" id="LN774769">
    <property type="protein sequence ID" value="CEN29336.1"/>
    <property type="molecule type" value="Genomic_DNA"/>
</dbReference>
<dbReference type="KEGG" id="lpk:LACPI_2136"/>
<sequence>MALNTKQTVSLNGDSTIGGQMIASFNAQIPQGDGNSSVNLNIINQALYDLNRKEVRKDQADFQAKVYEIEDGLSAEQG</sequence>
<evidence type="ECO:0000313" key="1">
    <source>
        <dbReference type="EMBL" id="CEN29336.1"/>
    </source>
</evidence>